<evidence type="ECO:0000313" key="3">
    <source>
        <dbReference type="EMBL" id="WND24118.1"/>
    </source>
</evidence>
<feature type="transmembrane region" description="Helical" evidence="2">
    <location>
        <begin position="566"/>
        <end position="596"/>
    </location>
</feature>
<evidence type="ECO:0008006" key="5">
    <source>
        <dbReference type="Google" id="ProtNLM"/>
    </source>
</evidence>
<keyword evidence="2" id="KW-1133">Transmembrane helix</keyword>
<proteinExistence type="predicted"/>
<keyword evidence="2" id="KW-0812">Transmembrane</keyword>
<dbReference type="EMBL" id="CP134214">
    <property type="protein sequence ID" value="WND24118.1"/>
    <property type="molecule type" value="Genomic_DNA"/>
</dbReference>
<sequence length="1561" mass="162295">MSEWNLSVRLTGQGSGLARTLRSTSRDARAASRDVNALRRDIGRLRAEAARDIRIRVRADARSLRSDVRAALSSAGSGQRLGIRLGVDAGRLRSDVQTALTAAGAGQGIRIRLDVDAAHLRDDVQAALTAAGAGQNLTVDLNVDGAASLAALREEAGQTAHSLNTLQRATREAKNELEELEARALTTAAAVRIMNTAASRGRNRLDTLSASTRTFRTDLDDLDGSLTRVGSRLGDLRGRVGGLGGGGGGGGALGGADGLKGLLLLAPAAIPLVAGLSTSLAPLPGLLGAAGVSAAAFGIALGGQVERLGEVADAEKKYQEAVAEHGRSSAEAVKAQLQYQQMLAQLPPEAQRAAVALSQMKQNFRDWSDDMASFTMTPLTNGITVLDQLIPRLTPHVESFSTQLDRVVTVAGGAIQTPGFDAMADKFADFSDRQLDEMTDGVMHFLRVLSEGGAFQSGPIAEFMAYAQQNGPAAREALSAISDAVVTLLQAGAEAGPTMLNLITAAAQLVAALPPELVGIIIQVAAGLKLIQLAGAGAAAIAGGIAALGGRIAALQAASTAAGGGMAGLAAAFGTLGTAAKAMLIASGIGILLVALSQLSDMGKQAPPDVDKLTTSLRSLGTTGKVTGEAARSFGKDLSGLADSLQKVTDPKGLDQVQQSIVSFFGADSTPVKEAKENIDAVDKALANLVKNGQADLAAAALDKLSAKLKSQGFSADEIRSQMDDYKSALADAKFEQELAAQSMGLFGQAAQQTSAKLEAQKQSADGLRQAITALNDVNRAAGSAMSAFEQSIDDTTEALKDHAGALKMRDGELDLGSEKAREAEKALSDLAANTDAAATAAREQNKSWEHVTGIYSRGRKAFIDAADAMGLTKAQAEALADSYLSIPDKKTMSVEMRTEDAVAGLDAVIAEIEKTPDSKSVTVKALTADAQSMLRGLGFEVTQLKDGSFKVTASTATAEVSLASVQGLRDKLADKSITISAHTQDTINSLSNVQAKVASTKGKTITMAAPTAAARHQLELLGFKIRDTKGKNVVITAPTGGPRAGVTALAAAIANLRNKSVTITTNYVVTESGARRSGSHGTQLRNARGGVWDYYADGGIRGGRSGRVSFYAAGGMEPGDRPNQHVAQIAPAGSYRVWGEAETEGEGYVPFRRSARPRSRAITEEIVRRLGGEPGSIQWNAAGSVTDWRYDPQTGSLYSGSDITSAGNKTRKVKTKVKGKWQTKEVEYFDIGAVEKKLKSAAKATQAWNADLQKVADRVGGDVAEALASMGKEGMKLADKMANGSTKYINDMAAALRNLQKTAKASLTDYTRQLGTANKMNKDFADDLTKLAAMGYGDLAAQLAEQNDLAAQQLADAAVKDKGKAAKANAQAKTANNALTSDQVQSLVQIIAAISSNKVGIHDVAAKTGLGEDEIIDIATKAKGQISSSLGSRAARFLSDLGKAQKHMAYADGGIRAGLYASRGGIIRFAEPETHGEAYVPLSPSKRRSALPVLHDVATRFGLGLTDARSTRPVVIVRESSPTNVTVTAVRTGATASDIASQVGRSVRRARRGGVAARAA</sequence>
<protein>
    <recommendedName>
        <fullName evidence="5">Phage tail protein</fullName>
    </recommendedName>
</protein>
<evidence type="ECO:0000256" key="2">
    <source>
        <dbReference type="SAM" id="Phobius"/>
    </source>
</evidence>
<evidence type="ECO:0000256" key="1">
    <source>
        <dbReference type="SAM" id="Coils"/>
    </source>
</evidence>
<dbReference type="Proteomes" id="UP001249394">
    <property type="component" value="Plasmid punmamed1"/>
</dbReference>
<accession>A0ABY9UMS5</accession>
<feature type="coiled-coil region" evidence="1">
    <location>
        <begin position="163"/>
        <end position="190"/>
    </location>
</feature>
<keyword evidence="3" id="KW-0614">Plasmid</keyword>
<reference evidence="3 4" key="1">
    <citation type="submission" date="2023-09" db="EMBL/GenBank/DDBJ databases">
        <title>The genome sequence of Streptomyces anthocyanicus.</title>
        <authorList>
            <person name="Mo P."/>
        </authorList>
    </citation>
    <scope>NUCLEOTIDE SEQUENCE [LARGE SCALE GENOMIC DNA]</scope>
    <source>
        <strain evidence="3 4">JCM 4387</strain>
        <plasmid evidence="3 4">punmamed1</plasmid>
    </source>
</reference>
<dbReference type="PANTHER" id="PTHR23159">
    <property type="entry name" value="CENTROSOMAL PROTEIN 2"/>
    <property type="match status" value="1"/>
</dbReference>
<evidence type="ECO:0000313" key="4">
    <source>
        <dbReference type="Proteomes" id="UP001249394"/>
    </source>
</evidence>
<organism evidence="3 4">
    <name type="scientific">Streptomyces violaceus</name>
    <name type="common">Streptomyces venezuelae</name>
    <dbReference type="NCBI Taxonomy" id="1936"/>
    <lineage>
        <taxon>Bacteria</taxon>
        <taxon>Bacillati</taxon>
        <taxon>Actinomycetota</taxon>
        <taxon>Actinomycetes</taxon>
        <taxon>Kitasatosporales</taxon>
        <taxon>Streptomycetaceae</taxon>
        <taxon>Streptomyces</taxon>
    </lineage>
</organism>
<keyword evidence="1" id="KW-0175">Coiled coil</keyword>
<keyword evidence="4" id="KW-1185">Reference proteome</keyword>
<name>A0ABY9UMS5_STRVL</name>
<feature type="transmembrane region" description="Helical" evidence="2">
    <location>
        <begin position="530"/>
        <end position="554"/>
    </location>
</feature>
<keyword evidence="2" id="KW-0472">Membrane</keyword>
<dbReference type="PANTHER" id="PTHR23159:SF31">
    <property type="entry name" value="CENTROSOME-ASSOCIATED PROTEIN CEP250 ISOFORM X1"/>
    <property type="match status" value="1"/>
</dbReference>
<geneLocation type="plasmid" evidence="3 4">
    <name>punmamed1</name>
</geneLocation>
<gene>
    <name evidence="3" type="ORF">RI060_43135</name>
</gene>